<dbReference type="GO" id="GO:0016567">
    <property type="term" value="P:protein ubiquitination"/>
    <property type="evidence" value="ECO:0007669"/>
    <property type="project" value="UniProtKB-UniPathway"/>
</dbReference>
<feature type="compositionally biased region" description="Polar residues" evidence="8">
    <location>
        <begin position="41"/>
        <end position="58"/>
    </location>
</feature>
<proteinExistence type="predicted"/>
<keyword evidence="4" id="KW-0963">Cytoplasm</keyword>
<dbReference type="FunFam" id="1.20.1280.50:FF:000012">
    <property type="entry name" value="F-box only protein 9"/>
    <property type="match status" value="1"/>
</dbReference>
<feature type="domain" description="F-box protein Hrt3/FBXO9 C-terminal" evidence="9">
    <location>
        <begin position="261"/>
        <end position="371"/>
    </location>
</feature>
<dbReference type="UniPathway" id="UPA00143"/>
<evidence type="ECO:0000256" key="8">
    <source>
        <dbReference type="SAM" id="MobiDB-lite"/>
    </source>
</evidence>
<sequence>MEVKNCDYGDMDPVQKMKKSHNLQNETGERDVSREEDLSSFREQWQNEIRSTKQSQTDEQLKKVLKPTSSENVARHNADVQGPTQDEDINERATKLFLKGVEMENSGKLYEAIQYYKQAVQIVPDIEFIMHKKTKPKVKQENEEEELKENIETEDTSTDDDDDEDNEEDIFLRIQRKASKKISLCTPKHSKNGLHIGQMPVELILYILKWVVSDQLDMRSLEMFSSVCRGFYLCARNEGIWKVACLRVWGVNCGSTTGDYKSWRHMFIERPRVNFNGCYISKTTYIRNGENSFQDQFYRPWYLVAYYRFLRFYPDGTVLMLTSAEEPVQGIHLLKSRNAKYPVFTGYYRLKDDRVILVVQRQQKNAPTEFKKSYKKQDNSNKKEMVYNMEFQIKGKRKKHEQLHWTHYSIVTKSKKGDETTTNFDLLGNRYPALLFSRVKSFTESSENPLI</sequence>
<evidence type="ECO:0000256" key="4">
    <source>
        <dbReference type="ARBA" id="ARBA00022490"/>
    </source>
</evidence>
<comment type="pathway">
    <text evidence="2">Protein modification; protein ubiquitination.</text>
</comment>
<feature type="region of interest" description="Disordered" evidence="8">
    <location>
        <begin position="134"/>
        <end position="165"/>
    </location>
</feature>
<dbReference type="RefSeq" id="XP_028154298.1">
    <property type="nucleotide sequence ID" value="XM_028298497.1"/>
</dbReference>
<dbReference type="InterPro" id="IPR036181">
    <property type="entry name" value="MIT_dom_sf"/>
</dbReference>
<evidence type="ECO:0000313" key="10">
    <source>
        <dbReference type="RefSeq" id="XP_028154298.1"/>
    </source>
</evidence>
<protein>
    <recommendedName>
        <fullName evidence="3">F-box only protein 9</fullName>
    </recommendedName>
</protein>
<accession>A0A6P7H9G7</accession>
<dbReference type="CDD" id="cd22089">
    <property type="entry name" value="F-box_FBXO9"/>
    <property type="match status" value="1"/>
</dbReference>
<feature type="repeat" description="TPR" evidence="7">
    <location>
        <begin position="93"/>
        <end position="126"/>
    </location>
</feature>
<dbReference type="Pfam" id="PF19270">
    <property type="entry name" value="FBO_C"/>
    <property type="match status" value="1"/>
</dbReference>
<evidence type="ECO:0000256" key="6">
    <source>
        <dbReference type="ARBA" id="ARBA00022803"/>
    </source>
</evidence>
<name>A0A6P7H9G7_DIAVI</name>
<evidence type="ECO:0000256" key="1">
    <source>
        <dbReference type="ARBA" id="ARBA00004496"/>
    </source>
</evidence>
<keyword evidence="6 7" id="KW-0802">TPR repeat</keyword>
<dbReference type="GO" id="GO:0019005">
    <property type="term" value="C:SCF ubiquitin ligase complex"/>
    <property type="evidence" value="ECO:0007669"/>
    <property type="project" value="TreeGrafter"/>
</dbReference>
<evidence type="ECO:0000256" key="3">
    <source>
        <dbReference type="ARBA" id="ARBA00019775"/>
    </source>
</evidence>
<dbReference type="InterPro" id="IPR019734">
    <property type="entry name" value="TPR_rpt"/>
</dbReference>
<comment type="subcellular location">
    <subcellularLocation>
        <location evidence="1">Cytoplasm</location>
    </subcellularLocation>
</comment>
<dbReference type="AlphaFoldDB" id="A0A6P7H9G7"/>
<dbReference type="FunCoup" id="A0A6P7H9G7">
    <property type="interactions" value="331"/>
</dbReference>
<evidence type="ECO:0000259" key="9">
    <source>
        <dbReference type="Pfam" id="PF19270"/>
    </source>
</evidence>
<evidence type="ECO:0000256" key="5">
    <source>
        <dbReference type="ARBA" id="ARBA00022786"/>
    </source>
</evidence>
<keyword evidence="5" id="KW-0833">Ubl conjugation pathway</keyword>
<feature type="compositionally biased region" description="Basic and acidic residues" evidence="8">
    <location>
        <begin position="27"/>
        <end position="40"/>
    </location>
</feature>
<dbReference type="OrthoDB" id="2117972at2759"/>
<dbReference type="SUPFAM" id="SSF81383">
    <property type="entry name" value="F-box domain"/>
    <property type="match status" value="1"/>
</dbReference>
<evidence type="ECO:0000256" key="2">
    <source>
        <dbReference type="ARBA" id="ARBA00004906"/>
    </source>
</evidence>
<organism evidence="10">
    <name type="scientific">Diabrotica virgifera virgifera</name>
    <name type="common">western corn rootworm</name>
    <dbReference type="NCBI Taxonomy" id="50390"/>
    <lineage>
        <taxon>Eukaryota</taxon>
        <taxon>Metazoa</taxon>
        <taxon>Ecdysozoa</taxon>
        <taxon>Arthropoda</taxon>
        <taxon>Hexapoda</taxon>
        <taxon>Insecta</taxon>
        <taxon>Pterygota</taxon>
        <taxon>Neoptera</taxon>
        <taxon>Endopterygota</taxon>
        <taxon>Coleoptera</taxon>
        <taxon>Polyphaga</taxon>
        <taxon>Cucujiformia</taxon>
        <taxon>Chrysomeloidea</taxon>
        <taxon>Chrysomelidae</taxon>
        <taxon>Galerucinae</taxon>
        <taxon>Diabroticina</taxon>
        <taxon>Diabroticites</taxon>
        <taxon>Diabrotica</taxon>
    </lineage>
</organism>
<dbReference type="InParanoid" id="A0A6P7H9G7"/>
<gene>
    <name evidence="10" type="primary">LOC114347829</name>
</gene>
<dbReference type="PROSITE" id="PS50005">
    <property type="entry name" value="TPR"/>
    <property type="match status" value="1"/>
</dbReference>
<evidence type="ECO:0000256" key="7">
    <source>
        <dbReference type="PROSITE-ProRule" id="PRU00339"/>
    </source>
</evidence>
<dbReference type="GO" id="GO:0031146">
    <property type="term" value="P:SCF-dependent proteasomal ubiquitin-dependent protein catabolic process"/>
    <property type="evidence" value="ECO:0007669"/>
    <property type="project" value="TreeGrafter"/>
</dbReference>
<dbReference type="GO" id="GO:0005737">
    <property type="term" value="C:cytoplasm"/>
    <property type="evidence" value="ECO:0007669"/>
    <property type="project" value="UniProtKB-SubCell"/>
</dbReference>
<dbReference type="PANTHER" id="PTHR12874">
    <property type="entry name" value="F-BOX ONLY PROTEIN 48-RELATED"/>
    <property type="match status" value="1"/>
</dbReference>
<dbReference type="Gene3D" id="1.20.1280.50">
    <property type="match status" value="1"/>
</dbReference>
<dbReference type="InterPro" id="IPR045464">
    <property type="entry name" value="Hrt3/FBXO9_C"/>
</dbReference>
<dbReference type="InterPro" id="IPR036047">
    <property type="entry name" value="F-box-like_dom_sf"/>
</dbReference>
<dbReference type="KEGG" id="dvv:114347829"/>
<dbReference type="PANTHER" id="PTHR12874:SF29">
    <property type="entry name" value="F-BOX ONLY PROTEIN 9"/>
    <property type="match status" value="1"/>
</dbReference>
<feature type="region of interest" description="Disordered" evidence="8">
    <location>
        <begin position="1"/>
        <end position="85"/>
    </location>
</feature>
<reference evidence="10" key="1">
    <citation type="submission" date="2025-08" db="UniProtKB">
        <authorList>
            <consortium name="RefSeq"/>
        </authorList>
    </citation>
    <scope>IDENTIFICATION</scope>
</reference>
<feature type="compositionally biased region" description="Acidic residues" evidence="8">
    <location>
        <begin position="142"/>
        <end position="165"/>
    </location>
</feature>
<dbReference type="SUPFAM" id="SSF116846">
    <property type="entry name" value="MIT domain"/>
    <property type="match status" value="1"/>
</dbReference>